<dbReference type="InterPro" id="IPR045757">
    <property type="entry name" value="DUF6184"/>
</dbReference>
<proteinExistence type="predicted"/>
<organism evidence="1">
    <name type="scientific">marine sediment metagenome</name>
    <dbReference type="NCBI Taxonomy" id="412755"/>
    <lineage>
        <taxon>unclassified sequences</taxon>
        <taxon>metagenomes</taxon>
        <taxon>ecological metagenomes</taxon>
    </lineage>
</organism>
<accession>X0RK71</accession>
<protein>
    <submittedName>
        <fullName evidence="1">Uncharacterized protein</fullName>
    </submittedName>
</protein>
<sequence length="136" mass="14679">MQRGFVFVVLVLCLDAIVVAACRSAGRVPSTTMLTSGEATTPTNDDAVIRIATNRCERELVCNKIGQGRAFEDQASCLERMDEMMDQEVGRGVCPRGVDAFAVSSCLLEIERTECGGALERTTNLPVCTKAFLCVP</sequence>
<dbReference type="EMBL" id="BARS01007775">
    <property type="protein sequence ID" value="GAF69188.1"/>
    <property type="molecule type" value="Genomic_DNA"/>
</dbReference>
<comment type="caution">
    <text evidence="1">The sequence shown here is derived from an EMBL/GenBank/DDBJ whole genome shotgun (WGS) entry which is preliminary data.</text>
</comment>
<evidence type="ECO:0000313" key="1">
    <source>
        <dbReference type="EMBL" id="GAF69188.1"/>
    </source>
</evidence>
<name>X0RK71_9ZZZZ</name>
<reference evidence="1" key="1">
    <citation type="journal article" date="2014" name="Front. Microbiol.">
        <title>High frequency of phylogenetically diverse reductive dehalogenase-homologous genes in deep subseafloor sedimentary metagenomes.</title>
        <authorList>
            <person name="Kawai M."/>
            <person name="Futagami T."/>
            <person name="Toyoda A."/>
            <person name="Takaki Y."/>
            <person name="Nishi S."/>
            <person name="Hori S."/>
            <person name="Arai W."/>
            <person name="Tsubouchi T."/>
            <person name="Morono Y."/>
            <person name="Uchiyama I."/>
            <person name="Ito T."/>
            <person name="Fujiyama A."/>
            <person name="Inagaki F."/>
            <person name="Takami H."/>
        </authorList>
    </citation>
    <scope>NUCLEOTIDE SEQUENCE</scope>
    <source>
        <strain evidence="1">Expedition CK06-06</strain>
    </source>
</reference>
<gene>
    <name evidence="1" type="ORF">S01H1_14912</name>
</gene>
<dbReference type="Pfam" id="PF19682">
    <property type="entry name" value="DUF6184"/>
    <property type="match status" value="1"/>
</dbReference>
<dbReference type="AlphaFoldDB" id="X0RK71"/>